<evidence type="ECO:0000313" key="3">
    <source>
        <dbReference type="Proteomes" id="UP000027135"/>
    </source>
</evidence>
<keyword evidence="3" id="KW-1185">Reference proteome</keyword>
<dbReference type="STRING" id="136037.A0A067RHU5"/>
<protein>
    <submittedName>
        <fullName evidence="2">Liprin-alpha-1</fullName>
    </submittedName>
</protein>
<gene>
    <name evidence="2" type="ORF">L798_05334</name>
</gene>
<keyword evidence="1" id="KW-0175">Coiled coil</keyword>
<sequence>MCDVMPTISEDSISQMNSQFSGEDANFEQLMVSMLDERDKLMDSLRETQDRLSETEAKLVEVEKERDSLQRQISANLPQWKGSISRQFPRMGTIRSGNGRIRLKSCLEKERVRFKSFSGSGNNEFKDTLMMLTLRVVIITLCESRPYSGYCIPQQAIVVVELKYQLQLGFSRTLTAALRHSLSPVSRWRPLAGSCEHGNEDLAAIECNEFLGNVSNNQFLNKVPGARSSEKNNRLSRRGISTGLPETSQPVPIIERMLCVILMFLFCGRDLQEVSIIQKSRSSNLVPRLSTKQSVLGTPRYILCCAIVELLYGQLSDYRPKRLQEANPYKVLAPRSRTHLNNSESLKLIDLLASQEGFCSVELVFAGRSSHAGDQEISWDWPEETIKGTSSVQKTEWGEQEGLGTKRTGVGINGVEKKEGKGRGLYKLWDIIVT</sequence>
<organism evidence="2 3">
    <name type="scientific">Zootermopsis nevadensis</name>
    <name type="common">Dampwood termite</name>
    <dbReference type="NCBI Taxonomy" id="136037"/>
    <lineage>
        <taxon>Eukaryota</taxon>
        <taxon>Metazoa</taxon>
        <taxon>Ecdysozoa</taxon>
        <taxon>Arthropoda</taxon>
        <taxon>Hexapoda</taxon>
        <taxon>Insecta</taxon>
        <taxon>Pterygota</taxon>
        <taxon>Neoptera</taxon>
        <taxon>Polyneoptera</taxon>
        <taxon>Dictyoptera</taxon>
        <taxon>Blattodea</taxon>
        <taxon>Blattoidea</taxon>
        <taxon>Termitoidae</taxon>
        <taxon>Termopsidae</taxon>
        <taxon>Zootermopsis</taxon>
    </lineage>
</organism>
<dbReference type="eggNOG" id="KOG0249">
    <property type="taxonomic scope" value="Eukaryota"/>
</dbReference>
<feature type="coiled-coil region" evidence="1">
    <location>
        <begin position="38"/>
        <end position="72"/>
    </location>
</feature>
<reference evidence="2 3" key="1">
    <citation type="journal article" date="2014" name="Nat. Commun.">
        <title>Molecular traces of alternative social organization in a termite genome.</title>
        <authorList>
            <person name="Terrapon N."/>
            <person name="Li C."/>
            <person name="Robertson H.M."/>
            <person name="Ji L."/>
            <person name="Meng X."/>
            <person name="Booth W."/>
            <person name="Chen Z."/>
            <person name="Childers C.P."/>
            <person name="Glastad K.M."/>
            <person name="Gokhale K."/>
            <person name="Gowin J."/>
            <person name="Gronenberg W."/>
            <person name="Hermansen R.A."/>
            <person name="Hu H."/>
            <person name="Hunt B.G."/>
            <person name="Huylmans A.K."/>
            <person name="Khalil S.M."/>
            <person name="Mitchell R.D."/>
            <person name="Munoz-Torres M.C."/>
            <person name="Mustard J.A."/>
            <person name="Pan H."/>
            <person name="Reese J.T."/>
            <person name="Scharf M.E."/>
            <person name="Sun F."/>
            <person name="Vogel H."/>
            <person name="Xiao J."/>
            <person name="Yang W."/>
            <person name="Yang Z."/>
            <person name="Yang Z."/>
            <person name="Zhou J."/>
            <person name="Zhu J."/>
            <person name="Brent C.S."/>
            <person name="Elsik C.G."/>
            <person name="Goodisman M.A."/>
            <person name="Liberles D.A."/>
            <person name="Roe R.M."/>
            <person name="Vargo E.L."/>
            <person name="Vilcinskas A."/>
            <person name="Wang J."/>
            <person name="Bornberg-Bauer E."/>
            <person name="Korb J."/>
            <person name="Zhang G."/>
            <person name="Liebig J."/>
        </authorList>
    </citation>
    <scope>NUCLEOTIDE SEQUENCE [LARGE SCALE GENOMIC DNA]</scope>
    <source>
        <tissue evidence="2">Whole organism</tissue>
    </source>
</reference>
<dbReference type="Proteomes" id="UP000027135">
    <property type="component" value="Unassembled WGS sequence"/>
</dbReference>
<dbReference type="AlphaFoldDB" id="A0A067RHU5"/>
<proteinExistence type="predicted"/>
<evidence type="ECO:0000256" key="1">
    <source>
        <dbReference type="SAM" id="Coils"/>
    </source>
</evidence>
<name>A0A067RHU5_ZOONE</name>
<accession>A0A067RHU5</accession>
<evidence type="ECO:0000313" key="2">
    <source>
        <dbReference type="EMBL" id="KDR23372.1"/>
    </source>
</evidence>
<dbReference type="InParanoid" id="A0A067RHU5"/>
<dbReference type="EMBL" id="KK852463">
    <property type="protein sequence ID" value="KDR23372.1"/>
    <property type="molecule type" value="Genomic_DNA"/>
</dbReference>